<accession>A0ABP9XJ74</accession>
<dbReference type="RefSeq" id="WP_345457387.1">
    <property type="nucleotide sequence ID" value="NZ_BAABRV010000012.1"/>
</dbReference>
<gene>
    <name evidence="2" type="ORF">Dalu01_03376</name>
</gene>
<name>A0ABP9XJ74_9DEIO</name>
<evidence type="ECO:0000313" key="3">
    <source>
        <dbReference type="Proteomes" id="UP001404956"/>
    </source>
</evidence>
<dbReference type="EMBL" id="BAABRV010000012">
    <property type="protein sequence ID" value="GAA5534958.1"/>
    <property type="molecule type" value="Genomic_DNA"/>
</dbReference>
<feature type="region of interest" description="Disordered" evidence="1">
    <location>
        <begin position="1"/>
        <end position="60"/>
    </location>
</feature>
<protein>
    <submittedName>
        <fullName evidence="2">Uncharacterized protein</fullName>
    </submittedName>
</protein>
<reference evidence="2 3" key="1">
    <citation type="submission" date="2024-02" db="EMBL/GenBank/DDBJ databases">
        <title>Deinococcus aluminii NBRC 112889.</title>
        <authorList>
            <person name="Ichikawa N."/>
            <person name="Katano-Makiyama Y."/>
            <person name="Hidaka K."/>
        </authorList>
    </citation>
    <scope>NUCLEOTIDE SEQUENCE [LARGE SCALE GENOMIC DNA]</scope>
    <source>
        <strain evidence="2 3">NBRC 112889</strain>
    </source>
</reference>
<feature type="region of interest" description="Disordered" evidence="1">
    <location>
        <begin position="138"/>
        <end position="188"/>
    </location>
</feature>
<sequence>MTDPLRDGKPDRAPADGEQVNELTGQPDYRTGYQMPDPKDDHQRHYTTTPPEDRVGSADHGVYQPVEAQDPKEITGQFDHLATRDPVAMEHAPQKAEFAGAQTVEGLGINTDTPMDLVAPMAVGMAVTSSMATAEETEVELRDPNRNYVPPGKEVVPHVPEEPGDLLPGTPPEIKAEVAGTEDNDNML</sequence>
<proteinExistence type="predicted"/>
<evidence type="ECO:0000313" key="2">
    <source>
        <dbReference type="EMBL" id="GAA5534958.1"/>
    </source>
</evidence>
<dbReference type="Proteomes" id="UP001404956">
    <property type="component" value="Unassembled WGS sequence"/>
</dbReference>
<keyword evidence="3" id="KW-1185">Reference proteome</keyword>
<evidence type="ECO:0000256" key="1">
    <source>
        <dbReference type="SAM" id="MobiDB-lite"/>
    </source>
</evidence>
<comment type="caution">
    <text evidence="2">The sequence shown here is derived from an EMBL/GenBank/DDBJ whole genome shotgun (WGS) entry which is preliminary data.</text>
</comment>
<feature type="compositionally biased region" description="Basic and acidic residues" evidence="1">
    <location>
        <begin position="1"/>
        <end position="15"/>
    </location>
</feature>
<organism evidence="2 3">
    <name type="scientific">Deinococcus aluminii</name>
    <dbReference type="NCBI Taxonomy" id="1656885"/>
    <lineage>
        <taxon>Bacteria</taxon>
        <taxon>Thermotogati</taxon>
        <taxon>Deinococcota</taxon>
        <taxon>Deinococci</taxon>
        <taxon>Deinococcales</taxon>
        <taxon>Deinococcaceae</taxon>
        <taxon>Deinococcus</taxon>
    </lineage>
</organism>